<protein>
    <recommendedName>
        <fullName evidence="4">Copper(I)-binding protein</fullName>
    </recommendedName>
</protein>
<gene>
    <name evidence="2" type="ORF">EV674_10757</name>
</gene>
<dbReference type="OrthoDB" id="9796962at2"/>
<dbReference type="Pfam" id="PF04314">
    <property type="entry name" value="PCuAC"/>
    <property type="match status" value="1"/>
</dbReference>
<dbReference type="InterPro" id="IPR058248">
    <property type="entry name" value="Lxx211020-like"/>
</dbReference>
<organism evidence="2 3">
    <name type="scientific">Simplicispira metamorpha</name>
    <dbReference type="NCBI Taxonomy" id="80881"/>
    <lineage>
        <taxon>Bacteria</taxon>
        <taxon>Pseudomonadati</taxon>
        <taxon>Pseudomonadota</taxon>
        <taxon>Betaproteobacteria</taxon>
        <taxon>Burkholderiales</taxon>
        <taxon>Comamonadaceae</taxon>
        <taxon>Simplicispira</taxon>
    </lineage>
</organism>
<name>A0A4R2ND54_9BURK</name>
<evidence type="ECO:0000256" key="1">
    <source>
        <dbReference type="SAM" id="SignalP"/>
    </source>
</evidence>
<proteinExistence type="predicted"/>
<reference evidence="2 3" key="1">
    <citation type="submission" date="2019-03" db="EMBL/GenBank/DDBJ databases">
        <title>Genomic Encyclopedia of Type Strains, Phase IV (KMG-IV): sequencing the most valuable type-strain genomes for metagenomic binning, comparative biology and taxonomic classification.</title>
        <authorList>
            <person name="Goeker M."/>
        </authorList>
    </citation>
    <scope>NUCLEOTIDE SEQUENCE [LARGE SCALE GENOMIC DNA]</scope>
    <source>
        <strain evidence="2 3">DSM 1837</strain>
    </source>
</reference>
<keyword evidence="1" id="KW-0732">Signal</keyword>
<dbReference type="Gene3D" id="2.60.40.1890">
    <property type="entry name" value="PCu(A)C copper chaperone"/>
    <property type="match status" value="1"/>
</dbReference>
<feature type="signal peptide" evidence="1">
    <location>
        <begin position="1"/>
        <end position="32"/>
    </location>
</feature>
<dbReference type="RefSeq" id="WP_119012977.1">
    <property type="nucleotide sequence ID" value="NZ_QXNC01000011.1"/>
</dbReference>
<dbReference type="Proteomes" id="UP000295182">
    <property type="component" value="Unassembled WGS sequence"/>
</dbReference>
<dbReference type="AlphaFoldDB" id="A0A4R2ND54"/>
<keyword evidence="3" id="KW-1185">Reference proteome</keyword>
<feature type="chain" id="PRO_5020417672" description="Copper(I)-binding protein" evidence="1">
    <location>
        <begin position="33"/>
        <end position="168"/>
    </location>
</feature>
<dbReference type="EMBL" id="SLXH01000007">
    <property type="protein sequence ID" value="TCP19060.1"/>
    <property type="molecule type" value="Genomic_DNA"/>
</dbReference>
<evidence type="ECO:0008006" key="4">
    <source>
        <dbReference type="Google" id="ProtNLM"/>
    </source>
</evidence>
<dbReference type="InterPro" id="IPR007410">
    <property type="entry name" value="LpqE-like"/>
</dbReference>
<dbReference type="PANTHER" id="PTHR36302">
    <property type="entry name" value="BLR7088 PROTEIN"/>
    <property type="match status" value="1"/>
</dbReference>
<dbReference type="InterPro" id="IPR006311">
    <property type="entry name" value="TAT_signal"/>
</dbReference>
<evidence type="ECO:0000313" key="3">
    <source>
        <dbReference type="Proteomes" id="UP000295182"/>
    </source>
</evidence>
<dbReference type="SUPFAM" id="SSF110087">
    <property type="entry name" value="DR1885-like metal-binding protein"/>
    <property type="match status" value="1"/>
</dbReference>
<accession>A0A4R2ND54</accession>
<sequence>MTSLHTVSPLSRRTWLVGSALLGLALALPAAAHDFKHGTLRIDHPYATPTGAGMANGAVYFRAIENTGAEPDRLLSASTPIAQSVELHRMQVDDGVMRMRPIEAMDLPAKTTVSLRHGQPLHLMLMGLQRPLVLGERFALTLRFERAGEREVMVWVQQPRAGSAAHAH</sequence>
<dbReference type="InterPro" id="IPR036182">
    <property type="entry name" value="PCuAC_sf"/>
</dbReference>
<evidence type="ECO:0000313" key="2">
    <source>
        <dbReference type="EMBL" id="TCP19060.1"/>
    </source>
</evidence>
<comment type="caution">
    <text evidence="2">The sequence shown here is derived from an EMBL/GenBank/DDBJ whole genome shotgun (WGS) entry which is preliminary data.</text>
</comment>
<dbReference type="PANTHER" id="PTHR36302:SF1">
    <property type="entry name" value="COPPER CHAPERONE PCU(A)C"/>
    <property type="match status" value="1"/>
</dbReference>
<dbReference type="PROSITE" id="PS51318">
    <property type="entry name" value="TAT"/>
    <property type="match status" value="1"/>
</dbReference>